<dbReference type="EMBL" id="VOOR01000093">
    <property type="protein sequence ID" value="TXB59448.1"/>
    <property type="molecule type" value="Genomic_DNA"/>
</dbReference>
<protein>
    <submittedName>
        <fullName evidence="2">RHS repeat-associated core domain-containing protein</fullName>
    </submittedName>
</protein>
<dbReference type="InterPro" id="IPR022385">
    <property type="entry name" value="Rhs_assc_core"/>
</dbReference>
<dbReference type="PANTHER" id="PTHR32305">
    <property type="match status" value="1"/>
</dbReference>
<dbReference type="Gene3D" id="2.180.10.10">
    <property type="entry name" value="RHS repeat-associated core"/>
    <property type="match status" value="1"/>
</dbReference>
<dbReference type="InterPro" id="IPR050708">
    <property type="entry name" value="T6SS_VgrG/RHS"/>
</dbReference>
<feature type="compositionally biased region" description="Gly residues" evidence="1">
    <location>
        <begin position="295"/>
        <end position="305"/>
    </location>
</feature>
<dbReference type="AlphaFoldDB" id="A0A5C6RFI3"/>
<sequence length="322" mass="34015">MKSSRSHRTLSEAGCPLTDHLGNTTVLFRDADEDGQIAAEGSGPAAAEVMQRLWYYPFGLQLQGIGRDESAPAHLYRYNGKAWDPASGLSDYGARWYDAGSGRWSGVDPLADDAMQIDKSPYQYAWNNPVYYTDPDGRCPWCIGAIVGAAVDYGAQVAGNLAEGKGLGDALTDVDGTSILVSAGAGAVGGGLVSGATKLIKGAKTVNKASQLAKNAKKGAQFEQKVLKKVSKTQSDVVEQITVKTKSGTRTRLDIVGKDKATGKVKLTEAKSSKKAPLTKNQKKAFPEIQKDGGTVVGKGKGNFPGGTKIPPTKVDIIRPKK</sequence>
<organism evidence="2 3">
    <name type="scientific">Phaeodactylibacter luteus</name>
    <dbReference type="NCBI Taxonomy" id="1564516"/>
    <lineage>
        <taxon>Bacteria</taxon>
        <taxon>Pseudomonadati</taxon>
        <taxon>Bacteroidota</taxon>
        <taxon>Saprospiria</taxon>
        <taxon>Saprospirales</taxon>
        <taxon>Haliscomenobacteraceae</taxon>
        <taxon>Phaeodactylibacter</taxon>
    </lineage>
</organism>
<keyword evidence="3" id="KW-1185">Reference proteome</keyword>
<reference evidence="2 3" key="1">
    <citation type="submission" date="2019-08" db="EMBL/GenBank/DDBJ databases">
        <title>Genome of Phaeodactylibacter luteus.</title>
        <authorList>
            <person name="Bowman J.P."/>
        </authorList>
    </citation>
    <scope>NUCLEOTIDE SEQUENCE [LARGE SCALE GENOMIC DNA]</scope>
    <source>
        <strain evidence="2 3">KCTC 42180</strain>
    </source>
</reference>
<accession>A0A5C6RFI3</accession>
<dbReference type="PANTHER" id="PTHR32305:SF15">
    <property type="entry name" value="PROTEIN RHSA-RELATED"/>
    <property type="match status" value="1"/>
</dbReference>
<dbReference type="RefSeq" id="WP_147169632.1">
    <property type="nucleotide sequence ID" value="NZ_VOOR01000093.1"/>
</dbReference>
<name>A0A5C6RFI3_9BACT</name>
<evidence type="ECO:0000313" key="3">
    <source>
        <dbReference type="Proteomes" id="UP000321580"/>
    </source>
</evidence>
<feature type="region of interest" description="Disordered" evidence="1">
    <location>
        <begin position="272"/>
        <end position="322"/>
    </location>
</feature>
<evidence type="ECO:0000256" key="1">
    <source>
        <dbReference type="SAM" id="MobiDB-lite"/>
    </source>
</evidence>
<proteinExistence type="predicted"/>
<dbReference type="NCBIfam" id="TIGR03696">
    <property type="entry name" value="Rhs_assc_core"/>
    <property type="match status" value="1"/>
</dbReference>
<gene>
    <name evidence="2" type="ORF">FRY97_21200</name>
</gene>
<comment type="caution">
    <text evidence="2">The sequence shown here is derived from an EMBL/GenBank/DDBJ whole genome shotgun (WGS) entry which is preliminary data.</text>
</comment>
<dbReference type="Proteomes" id="UP000321580">
    <property type="component" value="Unassembled WGS sequence"/>
</dbReference>
<dbReference type="OrthoDB" id="2972467at2"/>
<evidence type="ECO:0000313" key="2">
    <source>
        <dbReference type="EMBL" id="TXB59448.1"/>
    </source>
</evidence>